<accession>A0A3M7QIR9</accession>
<name>A0A3M7QIR9_BRAPC</name>
<gene>
    <name evidence="1" type="ORF">BpHYR1_007910</name>
</gene>
<reference evidence="1 2" key="1">
    <citation type="journal article" date="2018" name="Sci. Rep.">
        <title>Genomic signatures of local adaptation to the degree of environmental predictability in rotifers.</title>
        <authorList>
            <person name="Franch-Gras L."/>
            <person name="Hahn C."/>
            <person name="Garcia-Roger E.M."/>
            <person name="Carmona M.J."/>
            <person name="Serra M."/>
            <person name="Gomez A."/>
        </authorList>
    </citation>
    <scope>NUCLEOTIDE SEQUENCE [LARGE SCALE GENOMIC DNA]</scope>
    <source>
        <strain evidence="1">HYR1</strain>
    </source>
</reference>
<sequence>MLPVYTERKQWTDPWIILMNRYLSLHACFQLEIKLVQYLRLYFISLNEDTVDCTLNLRFVNNSAKKLNFKGVSNKSSDIFTQIRLILSIFCIKKLGGLKLVSICSLQLAYISKKLD</sequence>
<organism evidence="1 2">
    <name type="scientific">Brachionus plicatilis</name>
    <name type="common">Marine rotifer</name>
    <name type="synonym">Brachionus muelleri</name>
    <dbReference type="NCBI Taxonomy" id="10195"/>
    <lineage>
        <taxon>Eukaryota</taxon>
        <taxon>Metazoa</taxon>
        <taxon>Spiralia</taxon>
        <taxon>Gnathifera</taxon>
        <taxon>Rotifera</taxon>
        <taxon>Eurotatoria</taxon>
        <taxon>Monogononta</taxon>
        <taxon>Pseudotrocha</taxon>
        <taxon>Ploima</taxon>
        <taxon>Brachionidae</taxon>
        <taxon>Brachionus</taxon>
    </lineage>
</organism>
<protein>
    <submittedName>
        <fullName evidence="1">Uncharacterized protein</fullName>
    </submittedName>
</protein>
<evidence type="ECO:0000313" key="2">
    <source>
        <dbReference type="Proteomes" id="UP000276133"/>
    </source>
</evidence>
<dbReference type="AlphaFoldDB" id="A0A3M7QIR9"/>
<dbReference type="Proteomes" id="UP000276133">
    <property type="component" value="Unassembled WGS sequence"/>
</dbReference>
<keyword evidence="2" id="KW-1185">Reference proteome</keyword>
<evidence type="ECO:0000313" key="1">
    <source>
        <dbReference type="EMBL" id="RNA11044.1"/>
    </source>
</evidence>
<comment type="caution">
    <text evidence="1">The sequence shown here is derived from an EMBL/GenBank/DDBJ whole genome shotgun (WGS) entry which is preliminary data.</text>
</comment>
<proteinExistence type="predicted"/>
<dbReference type="EMBL" id="REGN01006062">
    <property type="protein sequence ID" value="RNA11044.1"/>
    <property type="molecule type" value="Genomic_DNA"/>
</dbReference>